<evidence type="ECO:0000313" key="3">
    <source>
        <dbReference type="EMBL" id="CAL6035007.1"/>
    </source>
</evidence>
<dbReference type="InterPro" id="IPR001611">
    <property type="entry name" value="Leu-rich_rpt"/>
</dbReference>
<reference evidence="3 5" key="2">
    <citation type="submission" date="2024-07" db="EMBL/GenBank/DDBJ databases">
        <authorList>
            <person name="Akdeniz Z."/>
        </authorList>
    </citation>
    <scope>NUCLEOTIDE SEQUENCE [LARGE SCALE GENOMIC DNA]</scope>
</reference>
<gene>
    <name evidence="1" type="ORF">HINF_LOCUS13190</name>
    <name evidence="3" type="ORF">HINF_LOCUS35720</name>
    <name evidence="2" type="ORF">HINF_LOCUS54334</name>
    <name evidence="4" type="ORF">HINF_LOCUS55747</name>
</gene>
<dbReference type="EMBL" id="CAXDID020000130">
    <property type="protein sequence ID" value="CAL6035007.1"/>
    <property type="molecule type" value="Genomic_DNA"/>
</dbReference>
<protein>
    <submittedName>
        <fullName evidence="1">Uncharacterized protein</fullName>
    </submittedName>
</protein>
<dbReference type="EMBL" id="CATOUU010001009">
    <property type="protein sequence ID" value="CAI9966689.1"/>
    <property type="molecule type" value="Genomic_DNA"/>
</dbReference>
<dbReference type="PROSITE" id="PS51450">
    <property type="entry name" value="LRR"/>
    <property type="match status" value="2"/>
</dbReference>
<proteinExistence type="predicted"/>
<sequence length="248" mass="29069">MNKSNAPKLGNENDILIKRKYQRKINNGSLVIRTNSRSKPELTSLSFIEQLNVQKLRIYSNNQTKLKFRSSTIVELILELRVQPEMKVDDFELENLEILVLKETKLQNNQLYNLQKFLKLRSLDISNNYNIDLVHIHNVISLTYLNLSYCYLKQINQIESLVNLEELDLTQNLLKNIDSIQFLVNLKKLTADDNSGLDITTVKYQNSLENFSVQYCELKAFSTQQYFINFENIFEIIKSFTKLSNKCK</sequence>
<comment type="caution">
    <text evidence="1">The sequence shown here is derived from an EMBL/GenBank/DDBJ whole genome shotgun (WGS) entry which is preliminary data.</text>
</comment>
<dbReference type="EMBL" id="CAXDID020000297">
    <property type="protein sequence ID" value="CAL6072699.1"/>
    <property type="molecule type" value="Genomic_DNA"/>
</dbReference>
<accession>A0AA86NV01</accession>
<name>A0AA86NV01_9EUKA</name>
<evidence type="ECO:0000313" key="1">
    <source>
        <dbReference type="EMBL" id="CAI9925545.1"/>
    </source>
</evidence>
<evidence type="ECO:0000313" key="4">
    <source>
        <dbReference type="EMBL" id="CAL6072699.1"/>
    </source>
</evidence>
<keyword evidence="5" id="KW-1185">Reference proteome</keyword>
<dbReference type="AlphaFoldDB" id="A0AA86NV01"/>
<dbReference type="EMBL" id="CATOUU010000343">
    <property type="protein sequence ID" value="CAI9925545.1"/>
    <property type="molecule type" value="Genomic_DNA"/>
</dbReference>
<evidence type="ECO:0000313" key="2">
    <source>
        <dbReference type="EMBL" id="CAI9966689.1"/>
    </source>
</evidence>
<dbReference type="Proteomes" id="UP001642409">
    <property type="component" value="Unassembled WGS sequence"/>
</dbReference>
<dbReference type="Gene3D" id="3.80.10.10">
    <property type="entry name" value="Ribonuclease Inhibitor"/>
    <property type="match status" value="1"/>
</dbReference>
<organism evidence="1">
    <name type="scientific">Hexamita inflata</name>
    <dbReference type="NCBI Taxonomy" id="28002"/>
    <lineage>
        <taxon>Eukaryota</taxon>
        <taxon>Metamonada</taxon>
        <taxon>Diplomonadida</taxon>
        <taxon>Hexamitidae</taxon>
        <taxon>Hexamitinae</taxon>
        <taxon>Hexamita</taxon>
    </lineage>
</organism>
<dbReference type="SUPFAM" id="SSF52058">
    <property type="entry name" value="L domain-like"/>
    <property type="match status" value="1"/>
</dbReference>
<reference evidence="1" key="1">
    <citation type="submission" date="2023-06" db="EMBL/GenBank/DDBJ databases">
        <authorList>
            <person name="Kurt Z."/>
        </authorList>
    </citation>
    <scope>NUCLEOTIDE SEQUENCE</scope>
</reference>
<evidence type="ECO:0000313" key="5">
    <source>
        <dbReference type="Proteomes" id="UP001642409"/>
    </source>
</evidence>
<dbReference type="InterPro" id="IPR032675">
    <property type="entry name" value="LRR_dom_sf"/>
</dbReference>